<evidence type="ECO:0000313" key="3">
    <source>
        <dbReference type="Proteomes" id="UP000249061"/>
    </source>
</evidence>
<evidence type="ECO:0000256" key="1">
    <source>
        <dbReference type="SAM" id="SignalP"/>
    </source>
</evidence>
<name>A0A2W5SZ59_9BACT</name>
<sequence>MISALVLSLFLTQADAGAADAGVAESLPLPTFTPRIDAFGEFAARMPTAGPALPVFSVPRVQVGIDANWLGASGRVLAEGAYATNGGALIGVQGDSVVLRLREAWGGYQWRFLEARLGLIPTLLIPEMERGFRFRELTPDGLEQHRLLAPADFGGILRVHLPASYGWVGAAVTNGEGYTSRELNPGKNVDVTALIRPLAALDIPLEVLGVASFGTSGLPEVPTTRAGGGVQYSAQHFGAGVNAFWAKGLLADPTREGVLAQGFVRGTLFEHLQLVARAQWFQRSLTAEDAVFEGLVGVGGSVFFIEGFVAWVRTLTLGAARAALPGVDAHEVRVVMRLRWPQWTP</sequence>
<feature type="chain" id="PRO_5015974623" evidence="1">
    <location>
        <begin position="19"/>
        <end position="345"/>
    </location>
</feature>
<protein>
    <submittedName>
        <fullName evidence="2">Uncharacterized protein</fullName>
    </submittedName>
</protein>
<reference evidence="2 3" key="1">
    <citation type="submission" date="2017-08" db="EMBL/GenBank/DDBJ databases">
        <title>Infants hospitalized years apart are colonized by the same room-sourced microbial strains.</title>
        <authorList>
            <person name="Brooks B."/>
            <person name="Olm M.R."/>
            <person name="Firek B.A."/>
            <person name="Baker R."/>
            <person name="Thomas B.C."/>
            <person name="Morowitz M.J."/>
            <person name="Banfield J.F."/>
        </authorList>
    </citation>
    <scope>NUCLEOTIDE SEQUENCE [LARGE SCALE GENOMIC DNA]</scope>
    <source>
        <strain evidence="2">S2_003_000_R2_14</strain>
    </source>
</reference>
<accession>A0A2W5SZ59</accession>
<dbReference type="Proteomes" id="UP000249061">
    <property type="component" value="Unassembled WGS sequence"/>
</dbReference>
<dbReference type="EMBL" id="QFQP01000027">
    <property type="protein sequence ID" value="PZR08092.1"/>
    <property type="molecule type" value="Genomic_DNA"/>
</dbReference>
<organism evidence="2 3">
    <name type="scientific">Archangium gephyra</name>
    <dbReference type="NCBI Taxonomy" id="48"/>
    <lineage>
        <taxon>Bacteria</taxon>
        <taxon>Pseudomonadati</taxon>
        <taxon>Myxococcota</taxon>
        <taxon>Myxococcia</taxon>
        <taxon>Myxococcales</taxon>
        <taxon>Cystobacterineae</taxon>
        <taxon>Archangiaceae</taxon>
        <taxon>Archangium</taxon>
    </lineage>
</organism>
<evidence type="ECO:0000313" key="2">
    <source>
        <dbReference type="EMBL" id="PZR08092.1"/>
    </source>
</evidence>
<proteinExistence type="predicted"/>
<comment type="caution">
    <text evidence="2">The sequence shown here is derived from an EMBL/GenBank/DDBJ whole genome shotgun (WGS) entry which is preliminary data.</text>
</comment>
<gene>
    <name evidence="2" type="ORF">DI536_26015</name>
</gene>
<feature type="signal peptide" evidence="1">
    <location>
        <begin position="1"/>
        <end position="18"/>
    </location>
</feature>
<keyword evidence="1" id="KW-0732">Signal</keyword>
<dbReference type="AlphaFoldDB" id="A0A2W5SZ59"/>